<dbReference type="PANTHER" id="PTHR33802">
    <property type="entry name" value="SI:CH211-161H7.5-RELATED"/>
    <property type="match status" value="1"/>
</dbReference>
<dbReference type="GeneID" id="100367931"/>
<keyword evidence="2" id="KW-1185">Reference proteome</keyword>
<feature type="transmembrane region" description="Helical" evidence="1">
    <location>
        <begin position="261"/>
        <end position="282"/>
    </location>
</feature>
<keyword evidence="1" id="KW-0472">Membrane</keyword>
<feature type="transmembrane region" description="Helical" evidence="1">
    <location>
        <begin position="101"/>
        <end position="119"/>
    </location>
</feature>
<feature type="transmembrane region" description="Helical" evidence="1">
    <location>
        <begin position="172"/>
        <end position="196"/>
    </location>
</feature>
<gene>
    <name evidence="3" type="primary">LOC100367931</name>
</gene>
<organism evidence="2 3">
    <name type="scientific">Saccoglossus kowalevskii</name>
    <name type="common">Acorn worm</name>
    <dbReference type="NCBI Taxonomy" id="10224"/>
    <lineage>
        <taxon>Eukaryota</taxon>
        <taxon>Metazoa</taxon>
        <taxon>Hemichordata</taxon>
        <taxon>Enteropneusta</taxon>
        <taxon>Harrimaniidae</taxon>
        <taxon>Saccoglossus</taxon>
    </lineage>
</organism>
<feature type="transmembrane region" description="Helical" evidence="1">
    <location>
        <begin position="61"/>
        <end position="80"/>
    </location>
</feature>
<feature type="transmembrane region" description="Helical" evidence="1">
    <location>
        <begin position="9"/>
        <end position="29"/>
    </location>
</feature>
<proteinExistence type="predicted"/>
<reference evidence="3" key="1">
    <citation type="submission" date="2025-08" db="UniProtKB">
        <authorList>
            <consortium name="RefSeq"/>
        </authorList>
    </citation>
    <scope>IDENTIFICATION</scope>
    <source>
        <tissue evidence="3">Testes</tissue>
    </source>
</reference>
<dbReference type="PANTHER" id="PTHR33802:SF1">
    <property type="entry name" value="XK-RELATED PROTEIN"/>
    <property type="match status" value="1"/>
</dbReference>
<accession>A0ABM0GV25</accession>
<evidence type="ECO:0000313" key="3">
    <source>
        <dbReference type="RefSeq" id="XP_002737958.1"/>
    </source>
</evidence>
<feature type="transmembrane region" description="Helical" evidence="1">
    <location>
        <begin position="230"/>
        <end position="249"/>
    </location>
</feature>
<dbReference type="Proteomes" id="UP000694865">
    <property type="component" value="Unplaced"/>
</dbReference>
<keyword evidence="1" id="KW-0812">Transmembrane</keyword>
<name>A0ABM0GV25_SACKO</name>
<feature type="transmembrane region" description="Helical" evidence="1">
    <location>
        <begin position="125"/>
        <end position="151"/>
    </location>
</feature>
<keyword evidence="1" id="KW-1133">Transmembrane helix</keyword>
<sequence>MAVHHLPTLLTLLLAVVMFIAVIIINALGGRPEQSGGLFLHSVSNLSDKYYTEITPAGWTFSIWGVIYTWNILWLIYALTTIFRKNGTDYVYVRPRVLTPLFYATFSLNLGLNIGWLILFDREYLLVSLFCLALIAFTLYVCIFISHFNLYRNLHELSNIDVWAIRVLVHNGLAMYAAWSSLATILNLSIVLRYVADVDQSTVTIVALTIVSIEVTAWFVIEQYTVLEKYLRYTITPYFVVIVFLIGSISKNWHVTNVTTALASTLGVAIVLLIARVVLLMWRHFTQPIVTMVTKE</sequence>
<dbReference type="RefSeq" id="XP_002737958.1">
    <property type="nucleotide sequence ID" value="XM_002737912.2"/>
</dbReference>
<evidence type="ECO:0000313" key="2">
    <source>
        <dbReference type="Proteomes" id="UP000694865"/>
    </source>
</evidence>
<evidence type="ECO:0000256" key="1">
    <source>
        <dbReference type="SAM" id="Phobius"/>
    </source>
</evidence>
<protein>
    <submittedName>
        <fullName evidence="3">Uncharacterized protein LOC100367931</fullName>
    </submittedName>
</protein>
<feature type="transmembrane region" description="Helical" evidence="1">
    <location>
        <begin position="202"/>
        <end position="221"/>
    </location>
</feature>